<reference evidence="1 2" key="1">
    <citation type="submission" date="2020-12" db="EMBL/GenBank/DDBJ databases">
        <title>Draft genome sequence of furan degrading bacterial strain FUR100.</title>
        <authorList>
            <person name="Woiski C."/>
        </authorList>
    </citation>
    <scope>NUCLEOTIDE SEQUENCE [LARGE SCALE GENOMIC DNA]</scope>
    <source>
        <strain evidence="1 2">FUR100</strain>
    </source>
</reference>
<evidence type="ECO:0000313" key="1">
    <source>
        <dbReference type="EMBL" id="MBH5144291.1"/>
    </source>
</evidence>
<comment type="caution">
    <text evidence="1">The sequence shown here is derived from an EMBL/GenBank/DDBJ whole genome shotgun (WGS) entry which is preliminary data.</text>
</comment>
<evidence type="ECO:0000313" key="2">
    <source>
        <dbReference type="Proteomes" id="UP000627573"/>
    </source>
</evidence>
<sequence length="161" mass="17799">MSWDYDGHEGYAATIVVGGRKVISYGELMELEDGTHVADSDTIGWRTQCTCGWKAPLMFERVTDPAASLERWQVFDTEGGWPPQEVSEVCRAEWLEHIRPEINLAAVRQAAEDHRLSGERLDHAVAGARAGGASWTDIGRAAGVARQTAHERWKALSHSVD</sequence>
<dbReference type="RefSeq" id="WP_149357558.1">
    <property type="nucleotide sequence ID" value="NZ_JAECSB010000057.1"/>
</dbReference>
<proteinExistence type="predicted"/>
<dbReference type="Proteomes" id="UP000627573">
    <property type="component" value="Unassembled WGS sequence"/>
</dbReference>
<accession>A0A8I0ZRH2</accession>
<organism evidence="1 2">
    <name type="scientific">Rhodococcus erythropolis</name>
    <name type="common">Arthrobacter picolinophilus</name>
    <dbReference type="NCBI Taxonomy" id="1833"/>
    <lineage>
        <taxon>Bacteria</taxon>
        <taxon>Bacillati</taxon>
        <taxon>Actinomycetota</taxon>
        <taxon>Actinomycetes</taxon>
        <taxon>Mycobacteriales</taxon>
        <taxon>Nocardiaceae</taxon>
        <taxon>Rhodococcus</taxon>
        <taxon>Rhodococcus erythropolis group</taxon>
    </lineage>
</organism>
<dbReference type="AlphaFoldDB" id="A0A8I0ZRH2"/>
<protein>
    <submittedName>
        <fullName evidence="1">AsnC family protein</fullName>
    </submittedName>
</protein>
<gene>
    <name evidence="1" type="ORF">I3517_16875</name>
</gene>
<dbReference type="EMBL" id="JAECSB010000057">
    <property type="protein sequence ID" value="MBH5144291.1"/>
    <property type="molecule type" value="Genomic_DNA"/>
</dbReference>
<name>A0A8I0ZRH2_RHOER</name>
<keyword evidence="2" id="KW-1185">Reference proteome</keyword>